<dbReference type="Pfam" id="PF08447">
    <property type="entry name" value="PAS_3"/>
    <property type="match status" value="1"/>
</dbReference>
<dbReference type="InterPro" id="IPR035965">
    <property type="entry name" value="PAS-like_dom_sf"/>
</dbReference>
<dbReference type="PROSITE" id="PS50112">
    <property type="entry name" value="PAS"/>
    <property type="match status" value="3"/>
</dbReference>
<feature type="domain" description="PAC" evidence="8">
    <location>
        <begin position="370"/>
        <end position="420"/>
    </location>
</feature>
<evidence type="ECO:0000259" key="8">
    <source>
        <dbReference type="PROSITE" id="PS50113"/>
    </source>
</evidence>
<evidence type="ECO:0000256" key="1">
    <source>
        <dbReference type="ARBA" id="ARBA00000085"/>
    </source>
</evidence>
<dbReference type="Proteomes" id="UP000592294">
    <property type="component" value="Unassembled WGS sequence"/>
</dbReference>
<feature type="domain" description="PAS" evidence="7">
    <location>
        <begin position="297"/>
        <end position="340"/>
    </location>
</feature>
<evidence type="ECO:0000256" key="6">
    <source>
        <dbReference type="SAM" id="MobiDB-lite"/>
    </source>
</evidence>
<dbReference type="Gene3D" id="3.30.450.20">
    <property type="entry name" value="PAS domain"/>
    <property type="match status" value="3"/>
</dbReference>
<dbReference type="NCBIfam" id="TIGR00229">
    <property type="entry name" value="sensory_box"/>
    <property type="match status" value="3"/>
</dbReference>
<comment type="catalytic activity">
    <reaction evidence="1">
        <text>ATP + protein L-histidine = ADP + protein N-phospho-L-histidine.</text>
        <dbReference type="EC" id="2.7.13.3"/>
    </reaction>
</comment>
<dbReference type="InterPro" id="IPR001610">
    <property type="entry name" value="PAC"/>
</dbReference>
<dbReference type="PROSITE" id="PS50113">
    <property type="entry name" value="PAC"/>
    <property type="match status" value="1"/>
</dbReference>
<dbReference type="Pfam" id="PF08448">
    <property type="entry name" value="PAS_4"/>
    <property type="match status" value="1"/>
</dbReference>
<dbReference type="GO" id="GO:0004673">
    <property type="term" value="F:protein histidine kinase activity"/>
    <property type="evidence" value="ECO:0007669"/>
    <property type="project" value="UniProtKB-EC"/>
</dbReference>
<name>A0A850RCK3_9GAMM</name>
<evidence type="ECO:0000259" key="7">
    <source>
        <dbReference type="PROSITE" id="PS50112"/>
    </source>
</evidence>
<feature type="domain" description="PAS" evidence="7">
    <location>
        <begin position="67"/>
        <end position="115"/>
    </location>
</feature>
<evidence type="ECO:0000256" key="2">
    <source>
        <dbReference type="ARBA" id="ARBA00012438"/>
    </source>
</evidence>
<accession>A0A850RCK3</accession>
<dbReference type="InterPro" id="IPR013655">
    <property type="entry name" value="PAS_fold_3"/>
</dbReference>
<dbReference type="InterPro" id="IPR000700">
    <property type="entry name" value="PAS-assoc_C"/>
</dbReference>
<evidence type="ECO:0000256" key="4">
    <source>
        <dbReference type="ARBA" id="ARBA00022679"/>
    </source>
</evidence>
<dbReference type="PANTHER" id="PTHR43304">
    <property type="entry name" value="PHYTOCHROME-LIKE PROTEIN CPH1"/>
    <property type="match status" value="1"/>
</dbReference>
<dbReference type="EC" id="2.7.13.3" evidence="2"/>
<dbReference type="RefSeq" id="WP_176976727.1">
    <property type="nucleotide sequence ID" value="NZ_JABZEO010000007.1"/>
</dbReference>
<sequence>MATSDHPPMIEYGLLDDPPASGERPPPARPRRRARRLDAETLAWERDLFVGGPVAVLVWRPESRWPVCHASPNVVRIFGYPAESMMGEGFHYMALIHSDDVDRIAGEVVRYLNEGRDAWEQRYRIVRADGQVRRLYDFTVVDRDDLGEPRLLRGYVMDETEMLQHERDFRTLADAIADAVWISAADTGLLYANPAALRLTGHDAAGLGSRRWPDLIAPRDQPRFSALMETVQAGAPAHGEVRMLRSDRTEAPVDLRLQPLEDGRCLGIARDLADRHVSETRPQTAERHDTPDVLRETQDLYRAIIDQAADGIVLIDARTLRFVEFNDAACRSLGYSRAEFARLGIADIQADLSPRGIAQWRALINSSGQGDFETCHRHKNGEIRHVLVSNRLLSIRQGLYWAAIWRDITERKRIEAELDEHRRHLEELVRTRIAELERARLGAEGAAPDVD</sequence>
<dbReference type="InterPro" id="IPR000014">
    <property type="entry name" value="PAS"/>
</dbReference>
<keyword evidence="5" id="KW-0418">Kinase</keyword>
<comment type="caution">
    <text evidence="9">The sequence shown here is derived from an EMBL/GenBank/DDBJ whole genome shotgun (WGS) entry which is preliminary data.</text>
</comment>
<gene>
    <name evidence="9" type="ORF">HW932_12010</name>
</gene>
<dbReference type="Pfam" id="PF13426">
    <property type="entry name" value="PAS_9"/>
    <property type="match status" value="1"/>
</dbReference>
<reference evidence="9 10" key="1">
    <citation type="submission" date="2020-06" db="EMBL/GenBank/DDBJ databases">
        <title>Whole-genome sequence of Allochromatium humboldtianum DSM 21881, type strain.</title>
        <authorList>
            <person name="Kyndt J.A."/>
            <person name="Meyer T.E."/>
        </authorList>
    </citation>
    <scope>NUCLEOTIDE SEQUENCE [LARGE SCALE GENOMIC DNA]</scope>
    <source>
        <strain evidence="9 10">DSM 21881</strain>
    </source>
</reference>
<dbReference type="SMART" id="SM00091">
    <property type="entry name" value="PAS"/>
    <property type="match status" value="3"/>
</dbReference>
<dbReference type="InterPro" id="IPR013656">
    <property type="entry name" value="PAS_4"/>
</dbReference>
<organism evidence="9 10">
    <name type="scientific">Allochromatium humboldtianum</name>
    <dbReference type="NCBI Taxonomy" id="504901"/>
    <lineage>
        <taxon>Bacteria</taxon>
        <taxon>Pseudomonadati</taxon>
        <taxon>Pseudomonadota</taxon>
        <taxon>Gammaproteobacteria</taxon>
        <taxon>Chromatiales</taxon>
        <taxon>Chromatiaceae</taxon>
        <taxon>Allochromatium</taxon>
    </lineage>
</organism>
<evidence type="ECO:0000313" key="9">
    <source>
        <dbReference type="EMBL" id="NVZ09986.1"/>
    </source>
</evidence>
<dbReference type="EMBL" id="JABZEO010000007">
    <property type="protein sequence ID" value="NVZ09986.1"/>
    <property type="molecule type" value="Genomic_DNA"/>
</dbReference>
<dbReference type="InterPro" id="IPR052162">
    <property type="entry name" value="Sensor_kinase/Photoreceptor"/>
</dbReference>
<evidence type="ECO:0000313" key="10">
    <source>
        <dbReference type="Proteomes" id="UP000592294"/>
    </source>
</evidence>
<feature type="domain" description="PAS" evidence="7">
    <location>
        <begin position="165"/>
        <end position="235"/>
    </location>
</feature>
<feature type="region of interest" description="Disordered" evidence="6">
    <location>
        <begin position="1"/>
        <end position="33"/>
    </location>
</feature>
<evidence type="ECO:0000256" key="3">
    <source>
        <dbReference type="ARBA" id="ARBA00022553"/>
    </source>
</evidence>
<keyword evidence="10" id="KW-1185">Reference proteome</keyword>
<dbReference type="SMART" id="SM00086">
    <property type="entry name" value="PAC"/>
    <property type="match status" value="3"/>
</dbReference>
<dbReference type="SUPFAM" id="SSF55785">
    <property type="entry name" value="PYP-like sensor domain (PAS domain)"/>
    <property type="match status" value="3"/>
</dbReference>
<evidence type="ECO:0000256" key="5">
    <source>
        <dbReference type="ARBA" id="ARBA00022777"/>
    </source>
</evidence>
<dbReference type="PANTHER" id="PTHR43304:SF1">
    <property type="entry name" value="PAC DOMAIN-CONTAINING PROTEIN"/>
    <property type="match status" value="1"/>
</dbReference>
<protein>
    <recommendedName>
        <fullName evidence="2">histidine kinase</fullName>
        <ecNumber evidence="2">2.7.13.3</ecNumber>
    </recommendedName>
</protein>
<dbReference type="CDD" id="cd00130">
    <property type="entry name" value="PAS"/>
    <property type="match status" value="3"/>
</dbReference>
<keyword evidence="3" id="KW-0597">Phosphoprotein</keyword>
<dbReference type="AlphaFoldDB" id="A0A850RCK3"/>
<keyword evidence="4" id="KW-0808">Transferase</keyword>
<proteinExistence type="predicted"/>